<evidence type="ECO:0000313" key="10">
    <source>
        <dbReference type="Proteomes" id="UP000504628"/>
    </source>
</evidence>
<evidence type="ECO:0000256" key="1">
    <source>
        <dbReference type="ARBA" id="ARBA00004514"/>
    </source>
</evidence>
<dbReference type="GO" id="GO:0005829">
    <property type="term" value="C:cytosol"/>
    <property type="evidence" value="ECO:0007669"/>
    <property type="project" value="UniProtKB-SubCell"/>
</dbReference>
<protein>
    <submittedName>
        <fullName evidence="11">NACHT, LRR and PYD domains-containing protein 1</fullName>
    </submittedName>
</protein>
<feature type="domain" description="NACHT" evidence="9">
    <location>
        <begin position="175"/>
        <end position="484"/>
    </location>
</feature>
<keyword evidence="7" id="KW-0067">ATP-binding</keyword>
<organism evidence="10 11">
    <name type="scientific">Phyllostomus discolor</name>
    <name type="common">pale spear-nosed bat</name>
    <dbReference type="NCBI Taxonomy" id="89673"/>
    <lineage>
        <taxon>Eukaryota</taxon>
        <taxon>Metazoa</taxon>
        <taxon>Chordata</taxon>
        <taxon>Craniata</taxon>
        <taxon>Vertebrata</taxon>
        <taxon>Euteleostomi</taxon>
        <taxon>Mammalia</taxon>
        <taxon>Eutheria</taxon>
        <taxon>Laurasiatheria</taxon>
        <taxon>Chiroptera</taxon>
        <taxon>Yangochiroptera</taxon>
        <taxon>Phyllostomidae</taxon>
        <taxon>Phyllostominae</taxon>
        <taxon>Phyllostomus</taxon>
    </lineage>
</organism>
<dbReference type="GO" id="GO:0050727">
    <property type="term" value="P:regulation of inflammatory response"/>
    <property type="evidence" value="ECO:0007669"/>
    <property type="project" value="TreeGrafter"/>
</dbReference>
<dbReference type="CDD" id="cd08320">
    <property type="entry name" value="Pyrin_NALPs"/>
    <property type="match status" value="1"/>
</dbReference>
<accession>A0A7E6EFM5</accession>
<dbReference type="SUPFAM" id="SSF52540">
    <property type="entry name" value="P-loop containing nucleoside triphosphate hydrolases"/>
    <property type="match status" value="1"/>
</dbReference>
<dbReference type="SMART" id="SM00368">
    <property type="entry name" value="LRR_RI"/>
    <property type="match status" value="1"/>
</dbReference>
<dbReference type="Gene3D" id="3.40.50.300">
    <property type="entry name" value="P-loop containing nucleotide triphosphate hydrolases"/>
    <property type="match status" value="1"/>
</dbReference>
<dbReference type="InterPro" id="IPR050637">
    <property type="entry name" value="NLRP_innate_immun_reg"/>
</dbReference>
<gene>
    <name evidence="11" type="primary">NLRP1</name>
</gene>
<dbReference type="Gene3D" id="1.10.533.10">
    <property type="entry name" value="Death Domain, Fas"/>
    <property type="match status" value="1"/>
</dbReference>
<dbReference type="Pfam" id="PF05729">
    <property type="entry name" value="NACHT"/>
    <property type="match status" value="1"/>
</dbReference>
<evidence type="ECO:0000256" key="3">
    <source>
        <dbReference type="ARBA" id="ARBA00022490"/>
    </source>
</evidence>
<reference evidence="11" key="1">
    <citation type="submission" date="2025-08" db="UniProtKB">
        <authorList>
            <consortium name="RefSeq"/>
        </authorList>
    </citation>
    <scope>IDENTIFICATION</scope>
    <source>
        <tissue evidence="11">Muscle</tissue>
    </source>
</reference>
<dbReference type="AlphaFoldDB" id="A0A7E6EFM5"/>
<keyword evidence="5" id="KW-0677">Repeat</keyword>
<dbReference type="InterPro" id="IPR004020">
    <property type="entry name" value="DAPIN"/>
</dbReference>
<dbReference type="InterPro" id="IPR007111">
    <property type="entry name" value="NACHT_NTPase"/>
</dbReference>
<keyword evidence="3" id="KW-0963">Cytoplasm</keyword>
<evidence type="ECO:0000256" key="2">
    <source>
        <dbReference type="ARBA" id="ARBA00008665"/>
    </source>
</evidence>
<dbReference type="Pfam" id="PF17776">
    <property type="entry name" value="NLRC4_HD2"/>
    <property type="match status" value="1"/>
</dbReference>
<name>A0A7E6EFM5_9CHIR</name>
<dbReference type="RefSeq" id="XP_035890406.1">
    <property type="nucleotide sequence ID" value="XM_036034513.1"/>
</dbReference>
<dbReference type="KEGG" id="pdic:118502340"/>
<evidence type="ECO:0000256" key="5">
    <source>
        <dbReference type="ARBA" id="ARBA00022737"/>
    </source>
</evidence>
<dbReference type="InterPro" id="IPR011029">
    <property type="entry name" value="DEATH-like_dom_sf"/>
</dbReference>
<dbReference type="PROSITE" id="PS50837">
    <property type="entry name" value="NACHT"/>
    <property type="match status" value="1"/>
</dbReference>
<dbReference type="OrthoDB" id="428577at2759"/>
<dbReference type="CTD" id="22861"/>
<evidence type="ECO:0000256" key="4">
    <source>
        <dbReference type="ARBA" id="ARBA00022614"/>
    </source>
</evidence>
<dbReference type="GeneID" id="118502340"/>
<feature type="domain" description="Pyrin" evidence="8">
    <location>
        <begin position="5"/>
        <end position="96"/>
    </location>
</feature>
<dbReference type="InterPro" id="IPR041075">
    <property type="entry name" value="NOD1/2_WH"/>
</dbReference>
<dbReference type="Proteomes" id="UP000504628">
    <property type="component" value="Chromosome 8"/>
</dbReference>
<keyword evidence="4" id="KW-0433">Leucine-rich repeat</keyword>
<dbReference type="Pfam" id="PF17779">
    <property type="entry name" value="WHD_NOD2"/>
    <property type="match status" value="1"/>
</dbReference>
<dbReference type="PANTHER" id="PTHR45690">
    <property type="entry name" value="NACHT, LRR AND PYD DOMAINS-CONTAINING PROTEIN 12"/>
    <property type="match status" value="1"/>
</dbReference>
<dbReference type="FunFam" id="3.40.50.300:FF:000897">
    <property type="entry name" value="NLR family pyrin domain containing 1"/>
    <property type="match status" value="1"/>
</dbReference>
<evidence type="ECO:0000259" key="9">
    <source>
        <dbReference type="PROSITE" id="PS50837"/>
    </source>
</evidence>
<comment type="subcellular location">
    <subcellularLocation>
        <location evidence="1">Cytoplasm</location>
        <location evidence="1">Cytosol</location>
    </subcellularLocation>
</comment>
<dbReference type="SUPFAM" id="SSF52047">
    <property type="entry name" value="RNI-like"/>
    <property type="match status" value="1"/>
</dbReference>
<dbReference type="SMART" id="SM01289">
    <property type="entry name" value="PYRIN"/>
    <property type="match status" value="1"/>
</dbReference>
<dbReference type="GO" id="GO:0005524">
    <property type="term" value="F:ATP binding"/>
    <property type="evidence" value="ECO:0007669"/>
    <property type="project" value="UniProtKB-KW"/>
</dbReference>
<evidence type="ECO:0000259" key="8">
    <source>
        <dbReference type="PROSITE" id="PS50824"/>
    </source>
</evidence>
<proteinExistence type="inferred from homology"/>
<evidence type="ECO:0000256" key="7">
    <source>
        <dbReference type="ARBA" id="ARBA00022840"/>
    </source>
</evidence>
<dbReference type="InterPro" id="IPR041267">
    <property type="entry name" value="NLRP_HD2"/>
</dbReference>
<sequence length="692" mass="79376">MEAEMADSVQQQLAQTLVLMTKEQLKEFQQLLHDQDLCKQSPGVPTTQPEKVDSMEVASLLVAQYGEQQAWVLALQTWEQMGLSELCARVQKEATLESGITEKYSKESREMPFYTQLWKNEGIQQKFTQLLQRSQPRGYDFLFLIWNHEGISDQEHLIEVRDLFARGRGARREPLTVVLHGVAGIGKSTLARQVRRAWEEGRLYRDRFQHVFYFNCRDLAQSRTLNLPELISKDWAGPAVPIGQILSQPEKLLFILDNLDEPKWDLKQHSSEFCLHWNQQQQVHTLLGSLLEKTLLPEASLLITARITALGKLIPSLKQPRWVEVLGFSESARRDYFYTYFTDENQAIKAFSSVKSNPALLTMCVMPLVSWLVCTCLKQQMDHRQELSLPCETTTALCLHYFFHILQVQSLGTKLWDFCSLAAKGTRQGKTLFSPEELRENGLDEDITSTLLKMGVLQKHPSSLSYSFMHLCFQEFFAAMSCALEDEFISITCKSGLIEQCVTFHVLGEPTTCFLFGLLSEQGMREMESIFKCKLSWKKCDKLLQLAEKQINYTEQNLQPPCWHLLHSFYEIRNESFLTKVMSGVPEMRICVQTDMELLVFTFCIKFSRLVKKLKLNEGGPHGEAQRPSHVILFSLGPFTDAWWQIFFSIFSVDGSLQELDLSGNFLSCSAVQTLCEALKSPHCHLKTLRSP</sequence>
<comment type="similarity">
    <text evidence="2">Belongs to the NLRP family.</text>
</comment>
<keyword evidence="10" id="KW-1185">Reference proteome</keyword>
<dbReference type="PROSITE" id="PS50824">
    <property type="entry name" value="DAPIN"/>
    <property type="match status" value="1"/>
</dbReference>
<keyword evidence="6" id="KW-0547">Nucleotide-binding</keyword>
<dbReference type="PANTHER" id="PTHR45690:SF15">
    <property type="entry name" value="NACHT, LRR AND PYD DOMAINS-CONTAINING PROTEIN 14"/>
    <property type="match status" value="1"/>
</dbReference>
<dbReference type="Gene3D" id="3.80.10.10">
    <property type="entry name" value="Ribonuclease Inhibitor"/>
    <property type="match status" value="1"/>
</dbReference>
<dbReference type="Pfam" id="PF02758">
    <property type="entry name" value="PYRIN"/>
    <property type="match status" value="1"/>
</dbReference>
<dbReference type="InParanoid" id="A0A7E6EFM5"/>
<dbReference type="SUPFAM" id="SSF47986">
    <property type="entry name" value="DEATH domain"/>
    <property type="match status" value="1"/>
</dbReference>
<dbReference type="InterPro" id="IPR032675">
    <property type="entry name" value="LRR_dom_sf"/>
</dbReference>
<evidence type="ECO:0000256" key="6">
    <source>
        <dbReference type="ARBA" id="ARBA00022741"/>
    </source>
</evidence>
<dbReference type="InterPro" id="IPR027417">
    <property type="entry name" value="P-loop_NTPase"/>
</dbReference>
<evidence type="ECO:0000313" key="11">
    <source>
        <dbReference type="RefSeq" id="XP_035890406.1"/>
    </source>
</evidence>